<keyword evidence="4" id="KW-0597">Phosphoprotein</keyword>
<dbReference type="InterPro" id="IPR023213">
    <property type="entry name" value="CAT-like_dom_sf"/>
</dbReference>
<organism evidence="8 9">
    <name type="scientific">Streptomyces ipomoeae 91-03</name>
    <dbReference type="NCBI Taxonomy" id="698759"/>
    <lineage>
        <taxon>Bacteria</taxon>
        <taxon>Bacillati</taxon>
        <taxon>Actinomycetota</taxon>
        <taxon>Actinomycetes</taxon>
        <taxon>Kitasatosporales</taxon>
        <taxon>Streptomycetaceae</taxon>
        <taxon>Streptomyces</taxon>
    </lineage>
</organism>
<keyword evidence="5" id="KW-0677">Repeat</keyword>
<dbReference type="InterPro" id="IPR020806">
    <property type="entry name" value="PKS_PP-bd"/>
</dbReference>
<dbReference type="Gene3D" id="3.40.50.980">
    <property type="match status" value="2"/>
</dbReference>
<dbReference type="GO" id="GO:0005829">
    <property type="term" value="C:cytosol"/>
    <property type="evidence" value="ECO:0007669"/>
    <property type="project" value="TreeGrafter"/>
</dbReference>
<dbReference type="EMBL" id="AEJC01000509">
    <property type="protein sequence ID" value="EKX62562.1"/>
    <property type="molecule type" value="Genomic_DNA"/>
</dbReference>
<dbReference type="InterPro" id="IPR010060">
    <property type="entry name" value="NRPS_synth"/>
</dbReference>
<dbReference type="InterPro" id="IPR025110">
    <property type="entry name" value="AMP-bd_C"/>
</dbReference>
<dbReference type="InterPro" id="IPR010071">
    <property type="entry name" value="AA_adenyl_dom"/>
</dbReference>
<dbReference type="NCBIfam" id="TIGR01720">
    <property type="entry name" value="NRPS-para261"/>
    <property type="match status" value="1"/>
</dbReference>
<dbReference type="InterPro" id="IPR045851">
    <property type="entry name" value="AMP-bd_C_sf"/>
</dbReference>
<dbReference type="CDD" id="cd05930">
    <property type="entry name" value="A_NRPS"/>
    <property type="match status" value="1"/>
</dbReference>
<comment type="cofactor">
    <cofactor evidence="1">
        <name>pantetheine 4'-phosphate</name>
        <dbReference type="ChEBI" id="CHEBI:47942"/>
    </cofactor>
</comment>
<accession>L1KPL8</accession>
<dbReference type="GO" id="GO:0017000">
    <property type="term" value="P:antibiotic biosynthetic process"/>
    <property type="evidence" value="ECO:0007669"/>
    <property type="project" value="UniProtKB-KW"/>
</dbReference>
<evidence type="ECO:0000259" key="7">
    <source>
        <dbReference type="PROSITE" id="PS50075"/>
    </source>
</evidence>
<dbReference type="PANTHER" id="PTHR45527:SF1">
    <property type="entry name" value="FATTY ACID SYNTHASE"/>
    <property type="match status" value="1"/>
</dbReference>
<dbReference type="PATRIC" id="fig|698759.3.peg.6741"/>
<proteinExistence type="inferred from homology"/>
<dbReference type="SUPFAM" id="SSF47336">
    <property type="entry name" value="ACP-like"/>
    <property type="match status" value="1"/>
</dbReference>
<evidence type="ECO:0000256" key="2">
    <source>
        <dbReference type="ARBA" id="ARBA00006432"/>
    </source>
</evidence>
<evidence type="ECO:0000313" key="8">
    <source>
        <dbReference type="EMBL" id="EKX62562.1"/>
    </source>
</evidence>
<sequence length="1339" mass="144149">MRQALAGLPEELALPVDRQRPLESSYRGGAADLSLDAELAADLHRLAREHGVSVFMVRQAAVATLLTRLGAGHDIPIGSPISGRTDAALEDLVGFFLNTLVLRTDTSGEPTFRELLGRVRETDLAAFDHQDVPFERLVEVLNPARSLARHPLFQVMVVYLAAGEEDAGLPGLRSRRDEVAGITAKFDLSFDFVERADGSGVDGVLEYSADLFDHATAQSFADRLRRVLRAVVADPDLTLGRIDVLDAEERRRLTAGWHSRPLPAAPATVPALFEERVRLHPGLPAVASDGVELTFAELNAEANRLARLLVELGAGPEQFVALALPRTARFLVAVLAVHKAGAAYLPLDPDAPAERTADVLADARPVLTLTTEALAETLPTSALVLDFPATVERIASREAADLTDADRAGRLTPQHPAYVIYTSGSTGRPKGVVITHETLGNLFHSHRETLYAPAIEAAGRRHLRAGHAWSFFFDASWQPQLWLLDGHCVHIVSEEVRRDPELLAAAVVEHGFDFLEVTPSFFAQMADNGLLRGDDCPLAVVGVGGEAVPVALWQRLAALRGTEAFNLYGPTESTVDALVARVGDSERPLVGRPVAGTRAYLLDGRLQPVPPGVTGELYLAGGGLARGYLGAPGLTAERFVADPFGAPGARLYRTGDLARWTVGGRLDYLGRADDQVKIRGFRIEPAEIESALTVHPAVGQALVTVRQEGPRKLLVAYVTPASPGVAPAPAELRAHVAARLPDHMVPAAVVALDRFPELANGKLDRAALPAPDFSALSSGRAPATPVEKTLCKVFADVLGLEQVGVDDDFFTLGGDSIVAMQLVGRARAAGVRITPRLVFRHRTVAALGAVAETVDTTARRPEDDGTGSVPLTPVMHWLRELGGPFASYHQSALVRTPAELDLPGLTAVLQALADRHDLLRATLVRPSLRSTEDWSLHVPPVGAVDAAGWIERVDVAGLDVEALNRVVGEQARATRALLDPDAGGMVKAVWFDAGDAPGRLLLMAHHLVVDGVSWRVLLPDLAAAWRDVLAGRPVRLDPVDTSFARWSRLLTELARDPAREAELPVWTGILEGGTEPFPLVRQPDPDHDTTATRREVILRMPAERTGPLLSSVPAAFGASVNDVLLAGLGLAFADWRRRGGGSDTSVLVDLEGHGREEELGGDGIDLSRTVGWFTSVFPVRLDPGPVDPAEAFADGRAAEEAVRRTREHLAALPANGVGYGMLRHLNPRTREVLAGYEPARVEFNYLGRFGIPEETDWSYAPEEDAADIGPEGSMREGHALEINVVAEDRADGPVLAAHWSYLEGLLPRETVQDLAETWFRALEGLLAWAERNPKQRNLS</sequence>
<dbReference type="Pfam" id="PF13193">
    <property type="entry name" value="AMP-binding_C"/>
    <property type="match status" value="1"/>
</dbReference>
<dbReference type="Pfam" id="PF00501">
    <property type="entry name" value="AMP-binding"/>
    <property type="match status" value="1"/>
</dbReference>
<dbReference type="GO" id="GO:0044550">
    <property type="term" value="P:secondary metabolite biosynthetic process"/>
    <property type="evidence" value="ECO:0007669"/>
    <property type="project" value="TreeGrafter"/>
</dbReference>
<keyword evidence="6" id="KW-0045">Antibiotic biosynthesis</keyword>
<dbReference type="PROSITE" id="PS00455">
    <property type="entry name" value="AMP_BINDING"/>
    <property type="match status" value="1"/>
</dbReference>
<name>L1KPL8_9ACTN</name>
<dbReference type="InterPro" id="IPR036736">
    <property type="entry name" value="ACP-like_sf"/>
</dbReference>
<dbReference type="GO" id="GO:0031177">
    <property type="term" value="F:phosphopantetheine binding"/>
    <property type="evidence" value="ECO:0007669"/>
    <property type="project" value="InterPro"/>
</dbReference>
<dbReference type="InterPro" id="IPR000873">
    <property type="entry name" value="AMP-dep_synth/lig_dom"/>
</dbReference>
<dbReference type="CDD" id="cd19534">
    <property type="entry name" value="E_NRPS"/>
    <property type="match status" value="1"/>
</dbReference>
<dbReference type="Gene3D" id="3.30.559.10">
    <property type="entry name" value="Chloramphenicol acetyltransferase-like domain"/>
    <property type="match status" value="2"/>
</dbReference>
<evidence type="ECO:0000313" key="9">
    <source>
        <dbReference type="Proteomes" id="UP000010411"/>
    </source>
</evidence>
<dbReference type="Proteomes" id="UP000010411">
    <property type="component" value="Unassembled WGS sequence"/>
</dbReference>
<dbReference type="PANTHER" id="PTHR45527">
    <property type="entry name" value="NONRIBOSOMAL PEPTIDE SYNTHETASE"/>
    <property type="match status" value="1"/>
</dbReference>
<dbReference type="SMART" id="SM00823">
    <property type="entry name" value="PKS_PP"/>
    <property type="match status" value="1"/>
</dbReference>
<evidence type="ECO:0000256" key="1">
    <source>
        <dbReference type="ARBA" id="ARBA00001957"/>
    </source>
</evidence>
<dbReference type="InterPro" id="IPR009081">
    <property type="entry name" value="PP-bd_ACP"/>
</dbReference>
<reference evidence="8 9" key="1">
    <citation type="submission" date="2012-11" db="EMBL/GenBank/DDBJ databases">
        <authorList>
            <person name="Huguet-Tapia J.C."/>
            <person name="Durkin A.S."/>
            <person name="Pettis G.S."/>
            <person name="Badger J.H."/>
        </authorList>
    </citation>
    <scope>NUCLEOTIDE SEQUENCE [LARGE SCALE GENOMIC DNA]</scope>
    <source>
        <strain evidence="8 9">91-03</strain>
    </source>
</reference>
<dbReference type="GO" id="GO:0043041">
    <property type="term" value="P:amino acid activation for nonribosomal peptide biosynthetic process"/>
    <property type="evidence" value="ECO:0007669"/>
    <property type="project" value="TreeGrafter"/>
</dbReference>
<keyword evidence="3" id="KW-0596">Phosphopantetheine</keyword>
<dbReference type="FunFam" id="3.30.300.30:FF:000010">
    <property type="entry name" value="Enterobactin synthetase component F"/>
    <property type="match status" value="1"/>
</dbReference>
<evidence type="ECO:0000256" key="5">
    <source>
        <dbReference type="ARBA" id="ARBA00022737"/>
    </source>
</evidence>
<dbReference type="Pfam" id="PF00550">
    <property type="entry name" value="PP-binding"/>
    <property type="match status" value="1"/>
</dbReference>
<dbReference type="FunFam" id="2.30.38.10:FF:000001">
    <property type="entry name" value="Non-ribosomal peptide synthetase PvdI"/>
    <property type="match status" value="1"/>
</dbReference>
<feature type="domain" description="Carrier" evidence="7">
    <location>
        <begin position="781"/>
        <end position="855"/>
    </location>
</feature>
<evidence type="ECO:0000256" key="6">
    <source>
        <dbReference type="ARBA" id="ARBA00023194"/>
    </source>
</evidence>
<dbReference type="PROSITE" id="PS00012">
    <property type="entry name" value="PHOSPHOPANTETHEINE"/>
    <property type="match status" value="1"/>
</dbReference>
<dbReference type="Gene3D" id="3.30.300.30">
    <property type="match status" value="1"/>
</dbReference>
<evidence type="ECO:0000256" key="4">
    <source>
        <dbReference type="ARBA" id="ARBA00022553"/>
    </source>
</evidence>
<dbReference type="PROSITE" id="PS50075">
    <property type="entry name" value="CARRIER"/>
    <property type="match status" value="1"/>
</dbReference>
<dbReference type="Gene3D" id="3.30.559.30">
    <property type="entry name" value="Nonribosomal peptide synthetase, condensation domain"/>
    <property type="match status" value="2"/>
</dbReference>
<dbReference type="FunFam" id="3.40.50.980:FF:000001">
    <property type="entry name" value="Non-ribosomal peptide synthetase"/>
    <property type="match status" value="1"/>
</dbReference>
<comment type="similarity">
    <text evidence="2">Belongs to the ATP-dependent AMP-binding enzyme family.</text>
</comment>
<keyword evidence="9" id="KW-1185">Reference proteome</keyword>
<dbReference type="GO" id="GO:0003824">
    <property type="term" value="F:catalytic activity"/>
    <property type="evidence" value="ECO:0007669"/>
    <property type="project" value="InterPro"/>
</dbReference>
<dbReference type="SUPFAM" id="SSF56801">
    <property type="entry name" value="Acetyl-CoA synthetase-like"/>
    <property type="match status" value="1"/>
</dbReference>
<evidence type="ECO:0000256" key="3">
    <source>
        <dbReference type="ARBA" id="ARBA00022450"/>
    </source>
</evidence>
<dbReference type="Gene3D" id="1.10.1200.10">
    <property type="entry name" value="ACP-like"/>
    <property type="match status" value="1"/>
</dbReference>
<dbReference type="InterPro" id="IPR020845">
    <property type="entry name" value="AMP-binding_CS"/>
</dbReference>
<dbReference type="Gene3D" id="2.30.38.10">
    <property type="entry name" value="Luciferase, Domain 3"/>
    <property type="match status" value="1"/>
</dbReference>
<dbReference type="FunFam" id="1.10.1200.10:FF:000005">
    <property type="entry name" value="Nonribosomal peptide synthetase 1"/>
    <property type="match status" value="1"/>
</dbReference>
<dbReference type="InterPro" id="IPR001242">
    <property type="entry name" value="Condensation_dom"/>
</dbReference>
<protein>
    <submittedName>
        <fullName evidence="8">Putative surfactin synthetase, subunit 2</fullName>
    </submittedName>
</protein>
<dbReference type="SUPFAM" id="SSF52777">
    <property type="entry name" value="CoA-dependent acyltransferases"/>
    <property type="match status" value="3"/>
</dbReference>
<gene>
    <name evidence="8" type="ORF">STRIP9103_00286</name>
</gene>
<dbReference type="Pfam" id="PF00668">
    <property type="entry name" value="Condensation"/>
    <property type="match status" value="2"/>
</dbReference>
<dbReference type="InterPro" id="IPR006162">
    <property type="entry name" value="Ppantetheine_attach_site"/>
</dbReference>
<dbReference type="NCBIfam" id="TIGR01733">
    <property type="entry name" value="AA-adenyl-dom"/>
    <property type="match status" value="1"/>
</dbReference>
<comment type="caution">
    <text evidence="8">The sequence shown here is derived from an EMBL/GenBank/DDBJ whole genome shotgun (WGS) entry which is preliminary data.</text>
</comment>
<dbReference type="GO" id="GO:0008610">
    <property type="term" value="P:lipid biosynthetic process"/>
    <property type="evidence" value="ECO:0007669"/>
    <property type="project" value="UniProtKB-ARBA"/>
</dbReference>